<proteinExistence type="predicted"/>
<keyword evidence="2" id="KW-1185">Reference proteome</keyword>
<gene>
    <name evidence="1" type="ORF">BO79DRAFT_253642</name>
</gene>
<evidence type="ECO:0000313" key="2">
    <source>
        <dbReference type="Proteomes" id="UP000249748"/>
    </source>
</evidence>
<reference evidence="1" key="1">
    <citation type="submission" date="2018-02" db="EMBL/GenBank/DDBJ databases">
        <title>The genomes of Aspergillus section Nigri reveals drivers in fungal speciation.</title>
        <authorList>
            <consortium name="DOE Joint Genome Institute"/>
            <person name="Vesth T.C."/>
            <person name="Nybo J."/>
            <person name="Theobald S."/>
            <person name="Brandl J."/>
            <person name="Frisvad J.C."/>
            <person name="Nielsen K.F."/>
            <person name="Lyhne E.K."/>
            <person name="Kogle M.E."/>
            <person name="Kuo A."/>
            <person name="Riley R."/>
            <person name="Clum A."/>
            <person name="Nolan M."/>
            <person name="Lipzen A."/>
            <person name="Salamov A."/>
            <person name="Henrissat B."/>
            <person name="Wiebenga A."/>
            <person name="De vries R.P."/>
            <person name="Grigoriev I.V."/>
            <person name="Mortensen U.H."/>
            <person name="Andersen M.R."/>
            <person name="Baker S.E."/>
        </authorList>
    </citation>
    <scope>NUCLEOTIDE SEQUENCE</scope>
    <source>
        <strain evidence="1">CBS 115574</strain>
    </source>
</reference>
<organism evidence="1 2">
    <name type="scientific">Aspergillus costaricaensis CBS 115574</name>
    <dbReference type="NCBI Taxonomy" id="1448317"/>
    <lineage>
        <taxon>Eukaryota</taxon>
        <taxon>Fungi</taxon>
        <taxon>Dikarya</taxon>
        <taxon>Ascomycota</taxon>
        <taxon>Pezizomycotina</taxon>
        <taxon>Eurotiomycetes</taxon>
        <taxon>Eurotiomycetidae</taxon>
        <taxon>Eurotiales</taxon>
        <taxon>Aspergillaceae</taxon>
        <taxon>Aspergillus</taxon>
        <taxon>Aspergillus subgen. Circumdati</taxon>
    </lineage>
</organism>
<dbReference type="EMBL" id="KZ824545">
    <property type="protein sequence ID" value="RAK90227.1"/>
    <property type="molecule type" value="Genomic_DNA"/>
</dbReference>
<accession>A0ACD1IIL0</accession>
<evidence type="ECO:0000313" key="1">
    <source>
        <dbReference type="EMBL" id="RAK90227.1"/>
    </source>
</evidence>
<protein>
    <submittedName>
        <fullName evidence="1">Uncharacterized protein</fullName>
    </submittedName>
</protein>
<name>A0ACD1IIL0_9EURO</name>
<sequence length="94" mass="10678">MAKALGFGYPKSELEAYLRALQSIKESSDGNHTTPDEIECVYDLYARIQAQYRLLSLLKTSFTYQTWMMKEGRIGSPQTIACGKRPNPWNAKSL</sequence>
<dbReference type="Proteomes" id="UP000249748">
    <property type="component" value="Unassembled WGS sequence"/>
</dbReference>